<name>A0A380DX90_STAAU</name>
<dbReference type="Gene3D" id="3.20.20.70">
    <property type="entry name" value="Aldolase class I"/>
    <property type="match status" value="1"/>
</dbReference>
<dbReference type="InterPro" id="IPR013785">
    <property type="entry name" value="Aldolase_TIM"/>
</dbReference>
<evidence type="ECO:0000259" key="2">
    <source>
        <dbReference type="Pfam" id="PF06463"/>
    </source>
</evidence>
<evidence type="ECO:0000256" key="1">
    <source>
        <dbReference type="ARBA" id="ARBA00023150"/>
    </source>
</evidence>
<dbReference type="CDD" id="cd01335">
    <property type="entry name" value="Radical_SAM"/>
    <property type="match status" value="1"/>
</dbReference>
<dbReference type="PANTHER" id="PTHR22960:SF0">
    <property type="entry name" value="MOLYBDENUM COFACTOR BIOSYNTHESIS PROTEIN 1"/>
    <property type="match status" value="1"/>
</dbReference>
<organism evidence="3 4">
    <name type="scientific">Staphylococcus aureus</name>
    <dbReference type="NCBI Taxonomy" id="1280"/>
    <lineage>
        <taxon>Bacteria</taxon>
        <taxon>Bacillati</taxon>
        <taxon>Bacillota</taxon>
        <taxon>Bacilli</taxon>
        <taxon>Bacillales</taxon>
        <taxon>Staphylococcaceae</taxon>
        <taxon>Staphylococcus</taxon>
    </lineage>
</organism>
<dbReference type="GO" id="GO:0061799">
    <property type="term" value="F:cyclic pyranopterin monophosphate synthase activity"/>
    <property type="evidence" value="ECO:0007669"/>
    <property type="project" value="TreeGrafter"/>
</dbReference>
<evidence type="ECO:0000313" key="4">
    <source>
        <dbReference type="Proteomes" id="UP000255091"/>
    </source>
</evidence>
<dbReference type="InterPro" id="IPR050105">
    <property type="entry name" value="MoCo_biosynth_MoaA/MoaC"/>
</dbReference>
<dbReference type="GO" id="GO:0051539">
    <property type="term" value="F:4 iron, 4 sulfur cluster binding"/>
    <property type="evidence" value="ECO:0007669"/>
    <property type="project" value="UniProtKB-KW"/>
</dbReference>
<dbReference type="GO" id="GO:0006777">
    <property type="term" value="P:Mo-molybdopterin cofactor biosynthetic process"/>
    <property type="evidence" value="ECO:0007669"/>
    <property type="project" value="UniProtKB-KW"/>
</dbReference>
<dbReference type="CDD" id="cd21117">
    <property type="entry name" value="Twitch_MoaA"/>
    <property type="match status" value="1"/>
</dbReference>
<proteinExistence type="predicted"/>
<dbReference type="Proteomes" id="UP000255091">
    <property type="component" value="Unassembled WGS sequence"/>
</dbReference>
<dbReference type="GO" id="GO:0061798">
    <property type="term" value="F:GTP 3',8'-cyclase activity"/>
    <property type="evidence" value="ECO:0007669"/>
    <property type="project" value="TreeGrafter"/>
</dbReference>
<keyword evidence="1" id="KW-0501">Molybdenum cofactor biosynthesis</keyword>
<protein>
    <submittedName>
        <fullName evidence="3">Molybdenum cofactor biosynthesis protein A</fullName>
    </submittedName>
</protein>
<dbReference type="PANTHER" id="PTHR22960">
    <property type="entry name" value="MOLYBDOPTERIN COFACTOR SYNTHESIS PROTEIN A"/>
    <property type="match status" value="1"/>
</dbReference>
<dbReference type="InterPro" id="IPR058240">
    <property type="entry name" value="rSAM_sf"/>
</dbReference>
<sequence length="187" mass="21473">MDAIDDTLFQSINNRNIKATTILEQIDYATSIGLNVKVNVVIQKGINDDQIIPMLEYFKDKHIEIRFIEFMDVGNDNGWDFSKVVTKDEMLTMIEQHFEIDPVEPKYFGEVAKYYRHKDNGVQFGLITSVSQSFCSTCTRARLSSDGKFYGCLFATVDGFNVKAFIRSGVTDEELKEQFKSFMANKR</sequence>
<dbReference type="Pfam" id="PF06463">
    <property type="entry name" value="Mob_synth_C"/>
    <property type="match status" value="1"/>
</dbReference>
<evidence type="ECO:0000313" key="3">
    <source>
        <dbReference type="EMBL" id="SUK59425.1"/>
    </source>
</evidence>
<dbReference type="InterPro" id="IPR010505">
    <property type="entry name" value="MoaA_twitch"/>
</dbReference>
<dbReference type="AlphaFoldDB" id="A0A380DX90"/>
<reference evidence="3 4" key="1">
    <citation type="submission" date="2018-06" db="EMBL/GenBank/DDBJ databases">
        <authorList>
            <consortium name="Pathogen Informatics"/>
            <person name="Doyle S."/>
        </authorList>
    </citation>
    <scope>NUCLEOTIDE SEQUENCE [LARGE SCALE GENOMIC DNA]</scope>
    <source>
        <strain evidence="3 4">NCTC6133</strain>
    </source>
</reference>
<feature type="domain" description="Molybdenum cofactor biosynthesis protein A-like twitch" evidence="2">
    <location>
        <begin position="63"/>
        <end position="186"/>
    </location>
</feature>
<accession>A0A380DX90</accession>
<gene>
    <name evidence="3" type="primary">moaA_1</name>
    <name evidence="3" type="ORF">NCTC6133_03059</name>
</gene>
<dbReference type="SUPFAM" id="SSF102114">
    <property type="entry name" value="Radical SAM enzymes"/>
    <property type="match status" value="1"/>
</dbReference>
<dbReference type="EMBL" id="UHAP01000001">
    <property type="protein sequence ID" value="SUK59425.1"/>
    <property type="molecule type" value="Genomic_DNA"/>
</dbReference>